<sequence length="365" mass="39389">MAPTANGSANFNEIPERHVNDNTVAYGSSSIDLENVPLNGGILVKTLYLSIDPHMRLWMEESKGASTGPGYELGKPIWGIGMALTLRSEKDGIHQGDVVYVQIYRRSKSTQSRIVFLPPIISVPGVQCFERRNSFASDPTRARDSTLGVCKCLGDARPDCILWAGLIGSPKSGETIYVSAGAGTVGSIVSQLAKAKGLKVIASAGSNEKVEAMKRMGVDVAFNYKTEQVADVLAKEGPIDIYWDHIGGPQLEAAIGACNLYARIIVCGALLAFNNAPPHHVKNLAEILYKRLRVQGFMYWEAESQIEGHNNNPVKFISTMTPLVKSGKIKWTEQVFDGIDSVNRAVATALTSGNTGKVVVKVADL</sequence>
<keyword evidence="1" id="KW-0560">Oxidoreductase</keyword>
<feature type="domain" description="Oxidoreductase N-terminal" evidence="3">
    <location>
        <begin position="37"/>
        <end position="103"/>
    </location>
</feature>
<dbReference type="Gene3D" id="3.40.50.720">
    <property type="entry name" value="NAD(P)-binding Rossmann-like Domain"/>
    <property type="match status" value="1"/>
</dbReference>
<protein>
    <submittedName>
        <fullName evidence="4">N-terminal domain of oxidoreductase</fullName>
    </submittedName>
</protein>
<evidence type="ECO:0000313" key="4">
    <source>
        <dbReference type="EMBL" id="KAF8751849.1"/>
    </source>
</evidence>
<feature type="domain" description="Alcohol dehydrogenase-like C-terminal" evidence="2">
    <location>
        <begin position="185"/>
        <end position="301"/>
    </location>
</feature>
<dbReference type="Gene3D" id="3.90.180.10">
    <property type="entry name" value="Medium-chain alcohol dehydrogenases, catalytic domain"/>
    <property type="match status" value="1"/>
</dbReference>
<dbReference type="EMBL" id="JACYCF010000017">
    <property type="protein sequence ID" value="KAF8751849.1"/>
    <property type="molecule type" value="Genomic_DNA"/>
</dbReference>
<dbReference type="PANTHER" id="PTHR43205">
    <property type="entry name" value="PROSTAGLANDIN REDUCTASE"/>
    <property type="match status" value="1"/>
</dbReference>
<dbReference type="InterPro" id="IPR013149">
    <property type="entry name" value="ADH-like_C"/>
</dbReference>
<dbReference type="PANTHER" id="PTHR43205:SF7">
    <property type="entry name" value="PROSTAGLANDIN REDUCTASE 1"/>
    <property type="match status" value="1"/>
</dbReference>
<evidence type="ECO:0000256" key="1">
    <source>
        <dbReference type="ARBA" id="ARBA00023002"/>
    </source>
</evidence>
<dbReference type="SUPFAM" id="SSF50129">
    <property type="entry name" value="GroES-like"/>
    <property type="match status" value="1"/>
</dbReference>
<dbReference type="SUPFAM" id="SSF51735">
    <property type="entry name" value="NAD(P)-binding Rossmann-fold domains"/>
    <property type="match status" value="1"/>
</dbReference>
<evidence type="ECO:0000259" key="2">
    <source>
        <dbReference type="Pfam" id="PF00107"/>
    </source>
</evidence>
<organism evidence="4 5">
    <name type="scientific">Rhizoctonia solani</name>
    <dbReference type="NCBI Taxonomy" id="456999"/>
    <lineage>
        <taxon>Eukaryota</taxon>
        <taxon>Fungi</taxon>
        <taxon>Dikarya</taxon>
        <taxon>Basidiomycota</taxon>
        <taxon>Agaricomycotina</taxon>
        <taxon>Agaricomycetes</taxon>
        <taxon>Cantharellales</taxon>
        <taxon>Ceratobasidiaceae</taxon>
        <taxon>Rhizoctonia</taxon>
    </lineage>
</organism>
<dbReference type="CDD" id="cd05288">
    <property type="entry name" value="PGDH"/>
    <property type="match status" value="1"/>
</dbReference>
<name>A0A8H7I964_9AGAM</name>
<comment type="caution">
    <text evidence="4">The sequence shown here is derived from an EMBL/GenBank/DDBJ whole genome shotgun (WGS) entry which is preliminary data.</text>
</comment>
<dbReference type="Pfam" id="PF00107">
    <property type="entry name" value="ADH_zinc_N"/>
    <property type="match status" value="1"/>
</dbReference>
<proteinExistence type="predicted"/>
<dbReference type="Pfam" id="PF16884">
    <property type="entry name" value="ADH_N_2"/>
    <property type="match status" value="1"/>
</dbReference>
<dbReference type="InterPro" id="IPR041694">
    <property type="entry name" value="ADH_N_2"/>
</dbReference>
<dbReference type="InterPro" id="IPR045010">
    <property type="entry name" value="MDR_fam"/>
</dbReference>
<accession>A0A8H7I964</accession>
<dbReference type="InterPro" id="IPR036291">
    <property type="entry name" value="NAD(P)-bd_dom_sf"/>
</dbReference>
<dbReference type="Proteomes" id="UP000614334">
    <property type="component" value="Unassembled WGS sequence"/>
</dbReference>
<dbReference type="GO" id="GO:0016628">
    <property type="term" value="F:oxidoreductase activity, acting on the CH-CH group of donors, NAD or NADP as acceptor"/>
    <property type="evidence" value="ECO:0007669"/>
    <property type="project" value="InterPro"/>
</dbReference>
<reference evidence="4" key="1">
    <citation type="submission" date="2020-09" db="EMBL/GenBank/DDBJ databases">
        <title>Comparative genome analyses of four rice-infecting Rhizoctonia solani isolates reveal extensive enrichment of homogalacturonan modification genes.</title>
        <authorList>
            <person name="Lee D.-Y."/>
            <person name="Jeon J."/>
            <person name="Kim K.-T."/>
            <person name="Cheong K."/>
            <person name="Song H."/>
            <person name="Choi G."/>
            <person name="Ko J."/>
            <person name="Opiyo S.O."/>
            <person name="Zuo S."/>
            <person name="Madhav S."/>
            <person name="Lee Y.-H."/>
            <person name="Wang G.-L."/>
        </authorList>
    </citation>
    <scope>NUCLEOTIDE SEQUENCE</scope>
    <source>
        <strain evidence="4">AG1-IA B2</strain>
    </source>
</reference>
<gene>
    <name evidence="4" type="ORF">RHS01_08318</name>
</gene>
<dbReference type="AlphaFoldDB" id="A0A8H7I964"/>
<dbReference type="InterPro" id="IPR011032">
    <property type="entry name" value="GroES-like_sf"/>
</dbReference>
<evidence type="ECO:0000259" key="3">
    <source>
        <dbReference type="Pfam" id="PF16884"/>
    </source>
</evidence>
<evidence type="ECO:0000313" key="5">
    <source>
        <dbReference type="Proteomes" id="UP000614334"/>
    </source>
</evidence>